<name>A0ABQ2ZVI2_9ACTN</name>
<organism evidence="1 2">
    <name type="scientific">Streptomyces djakartensis</name>
    <dbReference type="NCBI Taxonomy" id="68193"/>
    <lineage>
        <taxon>Bacteria</taxon>
        <taxon>Bacillati</taxon>
        <taxon>Actinomycetota</taxon>
        <taxon>Actinomycetes</taxon>
        <taxon>Kitasatosporales</taxon>
        <taxon>Streptomycetaceae</taxon>
        <taxon>Streptomyces</taxon>
    </lineage>
</organism>
<keyword evidence="2" id="KW-1185">Reference proteome</keyword>
<evidence type="ECO:0000313" key="1">
    <source>
        <dbReference type="EMBL" id="GGY26793.1"/>
    </source>
</evidence>
<reference evidence="2" key="1">
    <citation type="journal article" date="2019" name="Int. J. Syst. Evol. Microbiol.">
        <title>The Global Catalogue of Microorganisms (GCM) 10K type strain sequencing project: providing services to taxonomists for standard genome sequencing and annotation.</title>
        <authorList>
            <consortium name="The Broad Institute Genomics Platform"/>
            <consortium name="The Broad Institute Genome Sequencing Center for Infectious Disease"/>
            <person name="Wu L."/>
            <person name="Ma J."/>
        </authorList>
    </citation>
    <scope>NUCLEOTIDE SEQUENCE [LARGE SCALE GENOMIC DNA]</scope>
    <source>
        <strain evidence="2">JCM 4957</strain>
    </source>
</reference>
<evidence type="ECO:0000313" key="2">
    <source>
        <dbReference type="Proteomes" id="UP000653308"/>
    </source>
</evidence>
<gene>
    <name evidence="1" type="ORF">GCM10010384_37350</name>
</gene>
<protein>
    <submittedName>
        <fullName evidence="1">Uncharacterized protein</fullName>
    </submittedName>
</protein>
<comment type="caution">
    <text evidence="1">The sequence shown here is derived from an EMBL/GenBank/DDBJ whole genome shotgun (WGS) entry which is preliminary data.</text>
</comment>
<dbReference type="EMBL" id="BMWE01000010">
    <property type="protein sequence ID" value="GGY26793.1"/>
    <property type="molecule type" value="Genomic_DNA"/>
</dbReference>
<dbReference type="Proteomes" id="UP000653308">
    <property type="component" value="Unassembled WGS sequence"/>
</dbReference>
<proteinExistence type="predicted"/>
<accession>A0ABQ2ZVI2</accession>
<sequence length="69" mass="7059">MFADCDASALAGAAVSVPASTTVAPHSTAALLLMEFSQNGEGGSDPRVTRAVAASFRKSGCRKNVFDKI</sequence>